<reference evidence="2" key="1">
    <citation type="submission" date="2013-07" db="EMBL/GenBank/DDBJ databases">
        <title>Sub-species coevolution in mutualistic symbiosis.</title>
        <authorList>
            <person name="Murfin K."/>
            <person name="Klassen J."/>
            <person name="Lee M."/>
            <person name="Forst S."/>
            <person name="Stock P."/>
            <person name="Goodrich-Blair H."/>
        </authorList>
    </citation>
    <scope>NUCLEOTIDE SEQUENCE [LARGE SCALE GENOMIC DNA]</scope>
    <source>
        <strain evidence="2">Puntauvense</strain>
    </source>
</reference>
<feature type="transmembrane region" description="Helical" evidence="1">
    <location>
        <begin position="246"/>
        <end position="267"/>
    </location>
</feature>
<keyword evidence="1" id="KW-1133">Transmembrane helix</keyword>
<keyword evidence="1" id="KW-0813">Transport</keyword>
<feature type="transmembrane region" description="Helical" evidence="1">
    <location>
        <begin position="77"/>
        <end position="97"/>
    </location>
</feature>
<dbReference type="Pfam" id="PF02592">
    <property type="entry name" value="Vut_1"/>
    <property type="match status" value="1"/>
</dbReference>
<feature type="transmembrane region" description="Helical" evidence="1">
    <location>
        <begin position="180"/>
        <end position="202"/>
    </location>
</feature>
<comment type="function">
    <text evidence="1">Involved in the import of queuosine (Q) precursors, required for Q precursor salvage.</text>
</comment>
<keyword evidence="1" id="KW-0472">Membrane</keyword>
<proteinExistence type="inferred from homology"/>
<keyword evidence="1" id="KW-1003">Cell membrane</keyword>
<dbReference type="PANTHER" id="PTHR34300:SF2">
    <property type="entry name" value="QUEUOSINE PRECURSOR TRANSPORTER-RELATED"/>
    <property type="match status" value="1"/>
</dbReference>
<dbReference type="AlphaFoldDB" id="A0A077NM36"/>
<dbReference type="NCBIfam" id="TIGR00697">
    <property type="entry name" value="queuosine precursor transporter"/>
    <property type="match status" value="1"/>
</dbReference>
<comment type="caution">
    <text evidence="2">The sequence shown here is derived from an EMBL/GenBank/DDBJ whole genome shotgun (WGS) entry which is preliminary data.</text>
</comment>
<dbReference type="GO" id="GO:0022857">
    <property type="term" value="F:transmembrane transporter activity"/>
    <property type="evidence" value="ECO:0007669"/>
    <property type="project" value="UniProtKB-UniRule"/>
</dbReference>
<comment type="similarity">
    <text evidence="1">Belongs to the vitamin uptake transporter (VUT/ECF) (TC 2.A.88) family. Q precursor transporter subfamily.</text>
</comment>
<name>A0A077NM36_XENBV</name>
<feature type="transmembrane region" description="Helical" evidence="1">
    <location>
        <begin position="214"/>
        <end position="240"/>
    </location>
</feature>
<dbReference type="Proteomes" id="UP000028511">
    <property type="component" value="Unassembled WGS sequence"/>
</dbReference>
<dbReference type="EMBL" id="CBSW010000302">
    <property type="protein sequence ID" value="CDG99347.1"/>
    <property type="molecule type" value="Genomic_DNA"/>
</dbReference>
<gene>
    <name evidence="2" type="ORF">XBP1_930062</name>
</gene>
<dbReference type="GO" id="GO:0005886">
    <property type="term" value="C:plasma membrane"/>
    <property type="evidence" value="ECO:0007669"/>
    <property type="project" value="UniProtKB-SubCell"/>
</dbReference>
<organism evidence="2">
    <name type="scientific">Xenorhabdus bovienii str. puntauvense</name>
    <dbReference type="NCBI Taxonomy" id="1398201"/>
    <lineage>
        <taxon>Bacteria</taxon>
        <taxon>Pseudomonadati</taxon>
        <taxon>Pseudomonadota</taxon>
        <taxon>Gammaproteobacteria</taxon>
        <taxon>Enterobacterales</taxon>
        <taxon>Morganellaceae</taxon>
        <taxon>Xenorhabdus</taxon>
    </lineage>
</organism>
<dbReference type="PANTHER" id="PTHR34300">
    <property type="entry name" value="QUEUOSINE PRECURSOR TRANSPORTER-RELATED"/>
    <property type="match status" value="1"/>
</dbReference>
<dbReference type="HOGENOM" id="CLU_075503_1_2_6"/>
<feature type="transmembrane region" description="Helical" evidence="1">
    <location>
        <begin position="140"/>
        <end position="160"/>
    </location>
</feature>
<protein>
    <recommendedName>
        <fullName evidence="1">Probable queuosine precursor transporter</fullName>
        <shortName evidence="1">Q precursor transporter</shortName>
    </recommendedName>
</protein>
<feature type="transmembrane region" description="Helical" evidence="1">
    <location>
        <begin position="109"/>
        <end position="128"/>
    </location>
</feature>
<dbReference type="HAMAP" id="MF_02088">
    <property type="entry name" value="Q_prec_transport"/>
    <property type="match status" value="1"/>
</dbReference>
<evidence type="ECO:0000256" key="1">
    <source>
        <dbReference type="HAMAP-Rule" id="MF_02088"/>
    </source>
</evidence>
<keyword evidence="1" id="KW-0812">Transmembrane</keyword>
<accession>A0A077NM36</accession>
<keyword evidence="1" id="KW-0997">Cell inner membrane</keyword>
<comment type="subcellular location">
    <subcellularLocation>
        <location evidence="1">Cell inner membrane</location>
        <topology evidence="1">Multi-pass membrane protein</topology>
    </subcellularLocation>
</comment>
<evidence type="ECO:0000313" key="2">
    <source>
        <dbReference type="EMBL" id="CDG99347.1"/>
    </source>
</evidence>
<dbReference type="InterPro" id="IPR003744">
    <property type="entry name" value="YhhQ"/>
</dbReference>
<sequence>MGKKYKLLGFNSQDSTANVLILSTGKVLKINVKELEKSEIADDLDNHEIKSLYRKIYSSFPNIPSVYEIEERNEKSWVVYSFLALLLTIFYTFSNIAAAKPVYIDYLDIIVTPGTFIYPFSFLVIDLLSEFYGFRLARKAIYMSLASNLIIVSLLSISTSLPAIANWDLNDQYNALMNHILSAIFASSLSFLVSELVNSYILCKLKDMTNSRFLALRVFFSTFIASILDSFVFCFIAFYGKLPVNQIVVMMLVQILIKIFFALFNIFPAYGSRYLFNRWVGKTAN</sequence>
<dbReference type="RefSeq" id="WP_038202126.1">
    <property type="nucleotide sequence ID" value="NZ_CAWLWN010000086.1"/>
</dbReference>